<dbReference type="AlphaFoldDB" id="A0A0F9L8Y1"/>
<name>A0A0F9L8Y1_9ZZZZ</name>
<sequence>KELKNEGVLIEREEKSHFSTHMEFGMLFHNIDVELVKERTDEFTERLNRLDARLAEIFKELSLRENIATFFFLLFLGLFVVVIMLSRTYDGEQ</sequence>
<proteinExistence type="predicted"/>
<evidence type="ECO:0000256" key="1">
    <source>
        <dbReference type="SAM" id="Phobius"/>
    </source>
</evidence>
<feature type="transmembrane region" description="Helical" evidence="1">
    <location>
        <begin position="67"/>
        <end position="86"/>
    </location>
</feature>
<protein>
    <submittedName>
        <fullName evidence="2">Uncharacterized protein</fullName>
    </submittedName>
</protein>
<feature type="non-terminal residue" evidence="2">
    <location>
        <position position="1"/>
    </location>
</feature>
<keyword evidence="1" id="KW-0472">Membrane</keyword>
<comment type="caution">
    <text evidence="2">The sequence shown here is derived from an EMBL/GenBank/DDBJ whole genome shotgun (WGS) entry which is preliminary data.</text>
</comment>
<dbReference type="EMBL" id="LAZR01006546">
    <property type="protein sequence ID" value="KKM91344.1"/>
    <property type="molecule type" value="Genomic_DNA"/>
</dbReference>
<accession>A0A0F9L8Y1</accession>
<reference evidence="2" key="1">
    <citation type="journal article" date="2015" name="Nature">
        <title>Complex archaea that bridge the gap between prokaryotes and eukaryotes.</title>
        <authorList>
            <person name="Spang A."/>
            <person name="Saw J.H."/>
            <person name="Jorgensen S.L."/>
            <person name="Zaremba-Niedzwiedzka K."/>
            <person name="Martijn J."/>
            <person name="Lind A.E."/>
            <person name="van Eijk R."/>
            <person name="Schleper C."/>
            <person name="Guy L."/>
            <person name="Ettema T.J."/>
        </authorList>
    </citation>
    <scope>NUCLEOTIDE SEQUENCE</scope>
</reference>
<keyword evidence="1" id="KW-1133">Transmembrane helix</keyword>
<evidence type="ECO:0000313" key="2">
    <source>
        <dbReference type="EMBL" id="KKM91344.1"/>
    </source>
</evidence>
<keyword evidence="1" id="KW-0812">Transmembrane</keyword>
<gene>
    <name evidence="2" type="ORF">LCGC14_1229410</name>
</gene>
<organism evidence="2">
    <name type="scientific">marine sediment metagenome</name>
    <dbReference type="NCBI Taxonomy" id="412755"/>
    <lineage>
        <taxon>unclassified sequences</taxon>
        <taxon>metagenomes</taxon>
        <taxon>ecological metagenomes</taxon>
    </lineage>
</organism>